<organism evidence="2 3">
    <name type="scientific">Phytobacter diazotrophicus</name>
    <dbReference type="NCBI Taxonomy" id="395631"/>
    <lineage>
        <taxon>Bacteria</taxon>
        <taxon>Pseudomonadati</taxon>
        <taxon>Pseudomonadota</taxon>
        <taxon>Gammaproteobacteria</taxon>
        <taxon>Enterobacterales</taxon>
        <taxon>Enterobacteriaceae</taxon>
        <taxon>Phytobacter</taxon>
    </lineage>
</organism>
<dbReference type="InterPro" id="IPR029068">
    <property type="entry name" value="Glyas_Bleomycin-R_OHBP_Dase"/>
</dbReference>
<dbReference type="Gene3D" id="3.10.180.10">
    <property type="entry name" value="2,3-Dihydroxybiphenyl 1,2-Dioxygenase, domain 1"/>
    <property type="match status" value="1"/>
</dbReference>
<dbReference type="SUPFAM" id="SSF54593">
    <property type="entry name" value="Glyoxalase/Bleomycin resistance protein/Dihydroxybiphenyl dioxygenase"/>
    <property type="match status" value="1"/>
</dbReference>
<dbReference type="InterPro" id="IPR052164">
    <property type="entry name" value="Anthracycline_SecMetBiosynth"/>
</dbReference>
<dbReference type="PANTHER" id="PTHR33993:SF2">
    <property type="entry name" value="VOC DOMAIN-CONTAINING PROTEIN"/>
    <property type="match status" value="1"/>
</dbReference>
<evidence type="ECO:0000259" key="1">
    <source>
        <dbReference type="PROSITE" id="PS51819"/>
    </source>
</evidence>
<dbReference type="RefSeq" id="WP_039080253.1">
    <property type="nucleotide sequence ID" value="NZ_AP025334.1"/>
</dbReference>
<proteinExistence type="predicted"/>
<protein>
    <submittedName>
        <fullName evidence="2">Glyoxalase</fullName>
    </submittedName>
</protein>
<dbReference type="EMBL" id="AP025334">
    <property type="protein sequence ID" value="BDD48783.1"/>
    <property type="molecule type" value="Genomic_DNA"/>
</dbReference>
<dbReference type="InterPro" id="IPR004360">
    <property type="entry name" value="Glyas_Fos-R_dOase_dom"/>
</dbReference>
<evidence type="ECO:0000313" key="3">
    <source>
        <dbReference type="Proteomes" id="UP001320460"/>
    </source>
</evidence>
<dbReference type="PANTHER" id="PTHR33993">
    <property type="entry name" value="GLYOXALASE-RELATED"/>
    <property type="match status" value="1"/>
</dbReference>
<dbReference type="PROSITE" id="PS51819">
    <property type="entry name" value="VOC"/>
    <property type="match status" value="1"/>
</dbReference>
<sequence length="121" mass="13051">MSNVINWFEIPVQDLQRATAFYEHCIDAQFRQEHVAGMSMAVFHYQEPAIGGALVKSEALQPSANGTVVYLYTADIAASLKKVAEKGGTCCFGPEILPDDIGTIALIIDSEGNKVGLHQPA</sequence>
<feature type="domain" description="VOC" evidence="1">
    <location>
        <begin position="4"/>
        <end position="120"/>
    </location>
</feature>
<evidence type="ECO:0000313" key="2">
    <source>
        <dbReference type="EMBL" id="BDD48783.1"/>
    </source>
</evidence>
<dbReference type="Proteomes" id="UP001320460">
    <property type="component" value="Chromosome"/>
</dbReference>
<dbReference type="Pfam" id="PF00903">
    <property type="entry name" value="Glyoxalase"/>
    <property type="match status" value="1"/>
</dbReference>
<dbReference type="InterPro" id="IPR037523">
    <property type="entry name" value="VOC_core"/>
</dbReference>
<reference evidence="2 3" key="1">
    <citation type="submission" date="2021-12" db="EMBL/GenBank/DDBJ databases">
        <title>Complete genome sequence of Phytobacter diazotrophicus TA9734.</title>
        <authorList>
            <person name="Kubota H."/>
            <person name="Nakayama Y."/>
            <person name="Ariyoshi T."/>
        </authorList>
    </citation>
    <scope>NUCLEOTIDE SEQUENCE [LARGE SCALE GENOMIC DNA]</scope>
    <source>
        <strain evidence="2 3">TA9734</strain>
    </source>
</reference>
<gene>
    <name evidence="2" type="ORF">PDTA9734_02700</name>
</gene>
<name>A0ABM7VP43_9ENTR</name>
<keyword evidence="3" id="KW-1185">Reference proteome</keyword>
<dbReference type="CDD" id="cd07247">
    <property type="entry name" value="SgaA_N_like"/>
    <property type="match status" value="1"/>
</dbReference>
<accession>A0ABM7VP43</accession>